<gene>
    <name evidence="5" type="ORF">AMK59_3621</name>
</gene>
<dbReference type="PROSITE" id="PS50235">
    <property type="entry name" value="USP_3"/>
    <property type="match status" value="1"/>
</dbReference>
<dbReference type="InterPro" id="IPR028889">
    <property type="entry name" value="USP"/>
</dbReference>
<evidence type="ECO:0000256" key="2">
    <source>
        <dbReference type="RuleBase" id="RU366025"/>
    </source>
</evidence>
<evidence type="ECO:0000313" key="5">
    <source>
        <dbReference type="EMBL" id="KRT83230.1"/>
    </source>
</evidence>
<dbReference type="EC" id="3.4.19.12" evidence="2"/>
<feature type="domain" description="USP" evidence="4">
    <location>
        <begin position="155"/>
        <end position="530"/>
    </location>
</feature>
<dbReference type="GO" id="GO:0006508">
    <property type="term" value="P:proteolysis"/>
    <property type="evidence" value="ECO:0007669"/>
    <property type="project" value="UniProtKB-KW"/>
</dbReference>
<evidence type="ECO:0000313" key="6">
    <source>
        <dbReference type="Proteomes" id="UP000051574"/>
    </source>
</evidence>
<evidence type="ECO:0000256" key="3">
    <source>
        <dbReference type="SAM" id="MobiDB-lite"/>
    </source>
</evidence>
<comment type="catalytic activity">
    <reaction evidence="2">
        <text>Thiol-dependent hydrolysis of ester, thioester, amide, peptide and isopeptide bonds formed by the C-terminal Gly of ubiquitin (a 76-residue protein attached to proteins as an intracellular targeting signal).</text>
        <dbReference type="EC" id="3.4.19.12"/>
    </reaction>
</comment>
<reference evidence="5 6" key="1">
    <citation type="submission" date="2015-09" db="EMBL/GenBank/DDBJ databases">
        <title>Draft genome of the scarab beetle Oryctes borbonicus.</title>
        <authorList>
            <person name="Meyer J.M."/>
            <person name="Markov G.V."/>
            <person name="Baskaran P."/>
            <person name="Herrmann M."/>
            <person name="Sommer R.J."/>
            <person name="Roedelsperger C."/>
        </authorList>
    </citation>
    <scope>NUCLEOTIDE SEQUENCE [LARGE SCALE GENOMIC DNA]</scope>
    <source>
        <strain evidence="5">OB123</strain>
        <tissue evidence="5">Whole animal</tissue>
    </source>
</reference>
<dbReference type="PROSITE" id="PS00972">
    <property type="entry name" value="USP_1"/>
    <property type="match status" value="1"/>
</dbReference>
<dbReference type="InterPro" id="IPR018200">
    <property type="entry name" value="USP_CS"/>
</dbReference>
<dbReference type="InterPro" id="IPR038765">
    <property type="entry name" value="Papain-like_cys_pep_sf"/>
</dbReference>
<dbReference type="GO" id="GO:0004843">
    <property type="term" value="F:cysteine-type deubiquitinase activity"/>
    <property type="evidence" value="ECO:0007669"/>
    <property type="project" value="UniProtKB-UniRule"/>
</dbReference>
<dbReference type="InterPro" id="IPR050164">
    <property type="entry name" value="Peptidase_C19"/>
</dbReference>
<dbReference type="AlphaFoldDB" id="A0A0T6B7Q6"/>
<dbReference type="GO" id="GO:0005829">
    <property type="term" value="C:cytosol"/>
    <property type="evidence" value="ECO:0007669"/>
    <property type="project" value="TreeGrafter"/>
</dbReference>
<comment type="caution">
    <text evidence="5">The sequence shown here is derived from an EMBL/GenBank/DDBJ whole genome shotgun (WGS) entry which is preliminary data.</text>
</comment>
<feature type="compositionally biased region" description="Polar residues" evidence="3">
    <location>
        <begin position="425"/>
        <end position="438"/>
    </location>
</feature>
<evidence type="ECO:0000256" key="1">
    <source>
        <dbReference type="ARBA" id="ARBA00009085"/>
    </source>
</evidence>
<proteinExistence type="inferred from homology"/>
<dbReference type="SUPFAM" id="SSF54001">
    <property type="entry name" value="Cysteine proteinases"/>
    <property type="match status" value="1"/>
</dbReference>
<dbReference type="GO" id="GO:0016579">
    <property type="term" value="P:protein deubiquitination"/>
    <property type="evidence" value="ECO:0007669"/>
    <property type="project" value="InterPro"/>
</dbReference>
<dbReference type="GO" id="GO:0005634">
    <property type="term" value="C:nucleus"/>
    <property type="evidence" value="ECO:0007669"/>
    <property type="project" value="TreeGrafter"/>
</dbReference>
<accession>A0A0T6B7Q6</accession>
<dbReference type="OrthoDB" id="289038at2759"/>
<sequence>MVCLSNEGTIQATVRDTTGNMRRQCIVELSSTQVVDDVFTEVGNQFHYEPDTFELVLQNQTGNTVVLNEHRNKTFGEIKDLSLGGRVVIILGTLKKKNIALTVNESTDDDLLLGASASPGGDVPPSSSDTAMNLMSVELYCPRNQMSKIESCNYVGLVNQAMTCYLNSLLQALFMTPEFRNALYNWEFDGQNPEKSIPFQLQKLFLNLQTSKKSAVETTDLTHSFGWDMQEAWEQHDIQELCRVMFDALEQRFKDTKQANLINDLYEGKMIDYVKCLECHTEKSREDTFLDIPLPVRPFGSIVAYNSVEEALRAFVQPETLDGNNQYFCEKCAKKCDAHKGLKFVKFPYLLTLHLKRFDFDYSTMHRIKLNDKVVFPEILNLNSFVPAQKNVRVEDMAEDRENMASKCDDCSTTDSGSALDDESCQGTDISSTVNGQDENCPDDDEGIDMSSGNHHENDKNRMHEPKGPYTYELFSIMIHSGSASGGHYYAYIKDFKKEQWFCFNDQSVSRRIPWDYPRALSQLVILVRRFWIERCITPVRSDFTCHVSLGESEYIREPEEEMTNDARDFVGKQTKLICFFCIQHLYLTLPRKRSI</sequence>
<dbReference type="CDD" id="cd02659">
    <property type="entry name" value="peptidase_C19C"/>
    <property type="match status" value="1"/>
</dbReference>
<feature type="compositionally biased region" description="Basic and acidic residues" evidence="3">
    <location>
        <begin position="454"/>
        <end position="465"/>
    </location>
</feature>
<name>A0A0T6B7Q6_9SCAR</name>
<keyword evidence="2" id="KW-0788">Thiol protease</keyword>
<dbReference type="InterPro" id="IPR001394">
    <property type="entry name" value="Peptidase_C19_UCH"/>
</dbReference>
<dbReference type="PANTHER" id="PTHR24006:SF702">
    <property type="entry name" value="UBIQUITIN CARBOXYL-TERMINAL HYDROLASE 47"/>
    <property type="match status" value="1"/>
</dbReference>
<dbReference type="EMBL" id="LJIG01009363">
    <property type="protein sequence ID" value="KRT83230.1"/>
    <property type="molecule type" value="Genomic_DNA"/>
</dbReference>
<protein>
    <recommendedName>
        <fullName evidence="2">Ubiquitin carboxyl-terminal hydrolase</fullName>
        <ecNumber evidence="2">3.4.19.12</ecNumber>
    </recommendedName>
</protein>
<keyword evidence="2" id="KW-0378">Hydrolase</keyword>
<dbReference type="PROSITE" id="PS00973">
    <property type="entry name" value="USP_2"/>
    <property type="match status" value="1"/>
</dbReference>
<dbReference type="Pfam" id="PF00443">
    <property type="entry name" value="UCH"/>
    <property type="match status" value="1"/>
</dbReference>
<dbReference type="Gene3D" id="3.90.70.10">
    <property type="entry name" value="Cysteine proteinases"/>
    <property type="match status" value="1"/>
</dbReference>
<organism evidence="5 6">
    <name type="scientific">Oryctes borbonicus</name>
    <dbReference type="NCBI Taxonomy" id="1629725"/>
    <lineage>
        <taxon>Eukaryota</taxon>
        <taxon>Metazoa</taxon>
        <taxon>Ecdysozoa</taxon>
        <taxon>Arthropoda</taxon>
        <taxon>Hexapoda</taxon>
        <taxon>Insecta</taxon>
        <taxon>Pterygota</taxon>
        <taxon>Neoptera</taxon>
        <taxon>Endopterygota</taxon>
        <taxon>Coleoptera</taxon>
        <taxon>Polyphaga</taxon>
        <taxon>Scarabaeiformia</taxon>
        <taxon>Scarabaeidae</taxon>
        <taxon>Dynastinae</taxon>
        <taxon>Oryctes</taxon>
    </lineage>
</organism>
<dbReference type="Proteomes" id="UP000051574">
    <property type="component" value="Unassembled WGS sequence"/>
</dbReference>
<feature type="region of interest" description="Disordered" evidence="3">
    <location>
        <begin position="405"/>
        <end position="465"/>
    </location>
</feature>
<keyword evidence="2" id="KW-0645">Protease</keyword>
<comment type="similarity">
    <text evidence="1 2">Belongs to the peptidase C19 family.</text>
</comment>
<dbReference type="Pfam" id="PF25985">
    <property type="entry name" value="Ubiquitin_USP47_N"/>
    <property type="match status" value="1"/>
</dbReference>
<keyword evidence="2" id="KW-0833">Ubl conjugation pathway</keyword>
<evidence type="ECO:0000259" key="4">
    <source>
        <dbReference type="PROSITE" id="PS50235"/>
    </source>
</evidence>
<dbReference type="PANTHER" id="PTHR24006">
    <property type="entry name" value="UBIQUITIN CARBOXYL-TERMINAL HYDROLASE"/>
    <property type="match status" value="1"/>
</dbReference>
<keyword evidence="6" id="KW-1185">Reference proteome</keyword>